<proteinExistence type="predicted"/>
<accession>A0A6J4KXZ6</accession>
<dbReference type="AlphaFoldDB" id="A0A6J4KXZ6"/>
<evidence type="ECO:0000313" key="1">
    <source>
        <dbReference type="EMBL" id="CAA9317937.1"/>
    </source>
</evidence>
<name>A0A6J4KXZ6_9ACTN</name>
<gene>
    <name evidence="1" type="ORF">AVDCRST_MAG46-629</name>
</gene>
<dbReference type="EMBL" id="CADCUD010000051">
    <property type="protein sequence ID" value="CAA9317937.1"/>
    <property type="molecule type" value="Genomic_DNA"/>
</dbReference>
<reference evidence="1" key="1">
    <citation type="submission" date="2020-02" db="EMBL/GenBank/DDBJ databases">
        <authorList>
            <person name="Meier V. D."/>
        </authorList>
    </citation>
    <scope>NUCLEOTIDE SEQUENCE</scope>
    <source>
        <strain evidence="1">AVDCRST_MAG46</strain>
    </source>
</reference>
<organism evidence="1">
    <name type="scientific">uncultured Nocardioidaceae bacterium</name>
    <dbReference type="NCBI Taxonomy" id="253824"/>
    <lineage>
        <taxon>Bacteria</taxon>
        <taxon>Bacillati</taxon>
        <taxon>Actinomycetota</taxon>
        <taxon>Actinomycetes</taxon>
        <taxon>Propionibacteriales</taxon>
        <taxon>Nocardioidaceae</taxon>
        <taxon>environmental samples</taxon>
    </lineage>
</organism>
<sequence>MGTDRTAGRESVRGVDGQRTVVHSLGNVIYDVNHEKSQQGLFVER</sequence>
<protein>
    <submittedName>
        <fullName evidence="1">Uncharacterized protein</fullName>
    </submittedName>
</protein>